<sequence length="100" mass="10951">MEVRPLTKKKQNKGGKNGLSSKLVVTPPSVLILPFLPYPKARDVESIPFHGLGEMVPISGDDFTLSTQTPPTTHIDPPTSNINKFFPILETIPMDVTIDP</sequence>
<accession>A0AA38YIM3</accession>
<evidence type="ECO:0000313" key="3">
    <source>
        <dbReference type="Proteomes" id="UP001168098"/>
    </source>
</evidence>
<dbReference type="EMBL" id="JARBHA010000020">
    <property type="protein sequence ID" value="KAJ9671161.1"/>
    <property type="molecule type" value="Genomic_DNA"/>
</dbReference>
<feature type="compositionally biased region" description="Basic residues" evidence="1">
    <location>
        <begin position="1"/>
        <end position="13"/>
    </location>
</feature>
<protein>
    <submittedName>
        <fullName evidence="2">Uncharacterized protein</fullName>
    </submittedName>
</protein>
<comment type="caution">
    <text evidence="2">The sequence shown here is derived from an EMBL/GenBank/DDBJ whole genome shotgun (WGS) entry which is preliminary data.</text>
</comment>
<feature type="region of interest" description="Disordered" evidence="1">
    <location>
        <begin position="1"/>
        <end position="21"/>
    </location>
</feature>
<organism evidence="2 3">
    <name type="scientific">Vitis rotundifolia</name>
    <name type="common">Muscadine grape</name>
    <dbReference type="NCBI Taxonomy" id="103349"/>
    <lineage>
        <taxon>Eukaryota</taxon>
        <taxon>Viridiplantae</taxon>
        <taxon>Streptophyta</taxon>
        <taxon>Embryophyta</taxon>
        <taxon>Tracheophyta</taxon>
        <taxon>Spermatophyta</taxon>
        <taxon>Magnoliopsida</taxon>
        <taxon>eudicotyledons</taxon>
        <taxon>Gunneridae</taxon>
        <taxon>Pentapetalae</taxon>
        <taxon>rosids</taxon>
        <taxon>Vitales</taxon>
        <taxon>Vitaceae</taxon>
        <taxon>Viteae</taxon>
        <taxon>Vitis</taxon>
    </lineage>
</organism>
<proteinExistence type="predicted"/>
<reference evidence="2 3" key="1">
    <citation type="journal article" date="2023" name="BMC Biotechnol.">
        <title>Vitis rotundifolia cv Carlos genome sequencing.</title>
        <authorList>
            <person name="Huff M."/>
            <person name="Hulse-Kemp A."/>
            <person name="Scheffler B."/>
            <person name="Youngblood R."/>
            <person name="Simpson S."/>
            <person name="Babiker E."/>
            <person name="Staton M."/>
        </authorList>
    </citation>
    <scope>NUCLEOTIDE SEQUENCE [LARGE SCALE GENOMIC DNA]</scope>
    <source>
        <tissue evidence="2">Leaf</tissue>
    </source>
</reference>
<keyword evidence="3" id="KW-1185">Reference proteome</keyword>
<evidence type="ECO:0000256" key="1">
    <source>
        <dbReference type="SAM" id="MobiDB-lite"/>
    </source>
</evidence>
<name>A0AA38YIM3_VITRO</name>
<gene>
    <name evidence="2" type="ORF">PVL29_027240</name>
</gene>
<dbReference type="Proteomes" id="UP001168098">
    <property type="component" value="Unassembled WGS sequence"/>
</dbReference>
<evidence type="ECO:0000313" key="2">
    <source>
        <dbReference type="EMBL" id="KAJ9671161.1"/>
    </source>
</evidence>
<dbReference type="AlphaFoldDB" id="A0AA38YIM3"/>